<comment type="caution">
    <text evidence="1">The sequence shown here is derived from an EMBL/GenBank/DDBJ whole genome shotgun (WGS) entry which is preliminary data.</text>
</comment>
<sequence length="480" mass="54504">MIDGLKLLCPNVVVNRWDNVPEITNAMLSVPSSTAEVVQRKATYHGLTFTSTTSQKTGAQKHIVTGSLHRYYNKGGDNCNQFFIQDLITAIDDLTERFSIDPTSTLIQTLEIGINLSLPYSPTKVIDSMVVCSNKPYSRQVDEKRPGLGLAWAFDDHEVKIYDKGRLFGYSDKNQLRVEVRVRKMRFLKEYNVQTLDDLRNPVNVVPLVAKLVEAIERIEFVDLQPSRLDLLTDAERVDFYRLQRPHAWKRKRSAVFEKDVASTRWQRQDNRERLVYILDKCEAFDFKNDLIRRIIIEWNSLVDQSRLAHVHTAIDTVTEISQGRGEAHEAATFTPLDYLGVNVVFPQTVSPSIQTANSIIEPPPNLIETTSSVLELAPDRVCVSCGKTLTSQLSSSRFCSEKYNGRAAARRCRNIMSNQRRSKKNLILKAQGNNQYVRIHFWEDGIRRTDVLHSSTVSVTGISLDKIISLSAITEVNSS</sequence>
<proteinExistence type="predicted"/>
<evidence type="ECO:0000313" key="2">
    <source>
        <dbReference type="Proteomes" id="UP000664034"/>
    </source>
</evidence>
<dbReference type="RefSeq" id="WP_207366228.1">
    <property type="nucleotide sequence ID" value="NZ_JAFMYV010000010.1"/>
</dbReference>
<dbReference type="Proteomes" id="UP000664034">
    <property type="component" value="Unassembled WGS sequence"/>
</dbReference>
<evidence type="ECO:0000313" key="1">
    <source>
        <dbReference type="EMBL" id="MBO0938699.1"/>
    </source>
</evidence>
<keyword evidence="2" id="KW-1185">Reference proteome</keyword>
<name>A0A939GK29_9BACT</name>
<dbReference type="AlphaFoldDB" id="A0A939GK29"/>
<protein>
    <submittedName>
        <fullName evidence="1">Uncharacterized protein</fullName>
    </submittedName>
</protein>
<dbReference type="EMBL" id="JAFMYV010000010">
    <property type="protein sequence ID" value="MBO0938699.1"/>
    <property type="molecule type" value="Genomic_DNA"/>
</dbReference>
<reference evidence="1" key="1">
    <citation type="submission" date="2021-03" db="EMBL/GenBank/DDBJ databases">
        <title>Fibrella sp. HMF5335 genome sequencing and assembly.</title>
        <authorList>
            <person name="Kang H."/>
            <person name="Kim H."/>
            <person name="Bae S."/>
            <person name="Joh K."/>
        </authorList>
    </citation>
    <scope>NUCLEOTIDE SEQUENCE</scope>
    <source>
        <strain evidence="1">HMF5335</strain>
    </source>
</reference>
<accession>A0A939GK29</accession>
<gene>
    <name evidence="1" type="ORF">J2I47_19265</name>
</gene>
<organism evidence="1 2">
    <name type="scientific">Fibrella rubiginis</name>
    <dbReference type="NCBI Taxonomy" id="2817060"/>
    <lineage>
        <taxon>Bacteria</taxon>
        <taxon>Pseudomonadati</taxon>
        <taxon>Bacteroidota</taxon>
        <taxon>Cytophagia</taxon>
        <taxon>Cytophagales</taxon>
        <taxon>Spirosomataceae</taxon>
        <taxon>Fibrella</taxon>
    </lineage>
</organism>